<dbReference type="InterPro" id="IPR003439">
    <property type="entry name" value="ABC_transporter-like_ATP-bd"/>
</dbReference>
<name>A0A3B1D7C9_9ZZZZ</name>
<dbReference type="GO" id="GO:0005524">
    <property type="term" value="F:ATP binding"/>
    <property type="evidence" value="ECO:0007669"/>
    <property type="project" value="UniProtKB-KW"/>
</dbReference>
<sequence length="236" mass="25879">MRDNENEVIRVESVSRNYRSGEVEVRALKSLSLSIKRGEFTAIAGPSGSGKTTLLNIIGGLDTPSSGRVILSGKPINEMSGNELSDFRRDHIGFIFQSYNLIPVLTVKENIEYVMLLQGVPERERSQRVKAILREVGLEGMDKRLPIQLSGGQQQRVAVARAMVSRPDIILADEPTANLDSATGAALLDMMSSLNEKSGMTFIFSTHDRMIMEKSGRLIMLKDGQIESDQPGSRGG</sequence>
<dbReference type="SUPFAM" id="SSF52540">
    <property type="entry name" value="P-loop containing nucleoside triphosphate hydrolases"/>
    <property type="match status" value="1"/>
</dbReference>
<evidence type="ECO:0000256" key="3">
    <source>
        <dbReference type="ARBA" id="ARBA00022840"/>
    </source>
</evidence>
<dbReference type="EMBL" id="UOGI01000375">
    <property type="protein sequence ID" value="VAX34691.1"/>
    <property type="molecule type" value="Genomic_DNA"/>
</dbReference>
<gene>
    <name evidence="5" type="ORF">MNBD_NITROSPIRAE03-1379</name>
</gene>
<proteinExistence type="predicted"/>
<dbReference type="GO" id="GO:0005886">
    <property type="term" value="C:plasma membrane"/>
    <property type="evidence" value="ECO:0007669"/>
    <property type="project" value="TreeGrafter"/>
</dbReference>
<dbReference type="FunFam" id="3.40.50.300:FF:000032">
    <property type="entry name" value="Export ABC transporter ATP-binding protein"/>
    <property type="match status" value="1"/>
</dbReference>
<dbReference type="Pfam" id="PF00005">
    <property type="entry name" value="ABC_tran"/>
    <property type="match status" value="1"/>
</dbReference>
<dbReference type="AlphaFoldDB" id="A0A3B1D7C9"/>
<evidence type="ECO:0000313" key="5">
    <source>
        <dbReference type="EMBL" id="VAX34691.1"/>
    </source>
</evidence>
<dbReference type="GO" id="GO:0022857">
    <property type="term" value="F:transmembrane transporter activity"/>
    <property type="evidence" value="ECO:0007669"/>
    <property type="project" value="TreeGrafter"/>
</dbReference>
<feature type="domain" description="ABC transporter" evidence="4">
    <location>
        <begin position="9"/>
        <end position="234"/>
    </location>
</feature>
<dbReference type="InterPro" id="IPR017871">
    <property type="entry name" value="ABC_transporter-like_CS"/>
</dbReference>
<dbReference type="InterPro" id="IPR027417">
    <property type="entry name" value="P-loop_NTPase"/>
</dbReference>
<dbReference type="PROSITE" id="PS50893">
    <property type="entry name" value="ABC_TRANSPORTER_2"/>
    <property type="match status" value="1"/>
</dbReference>
<evidence type="ECO:0000256" key="2">
    <source>
        <dbReference type="ARBA" id="ARBA00022741"/>
    </source>
</evidence>
<protein>
    <submittedName>
        <fullName evidence="5">ABC-type antimicrobial peptide transport system, ATPase component</fullName>
    </submittedName>
</protein>
<accession>A0A3B1D7C9</accession>
<dbReference type="GO" id="GO:0098796">
    <property type="term" value="C:membrane protein complex"/>
    <property type="evidence" value="ECO:0007669"/>
    <property type="project" value="UniProtKB-ARBA"/>
</dbReference>
<dbReference type="InterPro" id="IPR003593">
    <property type="entry name" value="AAA+_ATPase"/>
</dbReference>
<evidence type="ECO:0000259" key="4">
    <source>
        <dbReference type="PROSITE" id="PS50893"/>
    </source>
</evidence>
<dbReference type="InterPro" id="IPR017911">
    <property type="entry name" value="MacB-like_ATP-bd"/>
</dbReference>
<dbReference type="PROSITE" id="PS00211">
    <property type="entry name" value="ABC_TRANSPORTER_1"/>
    <property type="match status" value="1"/>
</dbReference>
<dbReference type="Gene3D" id="3.40.50.300">
    <property type="entry name" value="P-loop containing nucleotide triphosphate hydrolases"/>
    <property type="match status" value="1"/>
</dbReference>
<dbReference type="InterPro" id="IPR015854">
    <property type="entry name" value="ABC_transpr_LolD-like"/>
</dbReference>
<organism evidence="5">
    <name type="scientific">hydrothermal vent metagenome</name>
    <dbReference type="NCBI Taxonomy" id="652676"/>
    <lineage>
        <taxon>unclassified sequences</taxon>
        <taxon>metagenomes</taxon>
        <taxon>ecological metagenomes</taxon>
    </lineage>
</organism>
<keyword evidence="1" id="KW-0813">Transport</keyword>
<keyword evidence="2" id="KW-0547">Nucleotide-binding</keyword>
<reference evidence="5" key="1">
    <citation type="submission" date="2018-06" db="EMBL/GenBank/DDBJ databases">
        <authorList>
            <person name="Zhirakovskaya E."/>
        </authorList>
    </citation>
    <scope>NUCLEOTIDE SEQUENCE</scope>
</reference>
<keyword evidence="3" id="KW-0067">ATP-binding</keyword>
<evidence type="ECO:0000256" key="1">
    <source>
        <dbReference type="ARBA" id="ARBA00022448"/>
    </source>
</evidence>
<dbReference type="PANTHER" id="PTHR24220">
    <property type="entry name" value="IMPORT ATP-BINDING PROTEIN"/>
    <property type="match status" value="1"/>
</dbReference>
<dbReference type="GO" id="GO:0016887">
    <property type="term" value="F:ATP hydrolysis activity"/>
    <property type="evidence" value="ECO:0007669"/>
    <property type="project" value="InterPro"/>
</dbReference>
<dbReference type="CDD" id="cd03255">
    <property type="entry name" value="ABC_MJ0796_LolCDE_FtsE"/>
    <property type="match status" value="1"/>
</dbReference>
<dbReference type="SMART" id="SM00382">
    <property type="entry name" value="AAA"/>
    <property type="match status" value="1"/>
</dbReference>